<comment type="subcellular location">
    <subcellularLocation>
        <location evidence="2">Cytoplasm</location>
    </subcellularLocation>
    <subcellularLocation>
        <location evidence="1">Peroxisome</location>
    </subcellularLocation>
</comment>
<name>A0A8B8USW7_SACPA</name>
<feature type="domain" description="PEX18/PEX21 C-terminal" evidence="7">
    <location>
        <begin position="197"/>
        <end position="258"/>
    </location>
</feature>
<dbReference type="AlphaFoldDB" id="A0A8B8USW7"/>
<dbReference type="Gene3D" id="6.10.280.230">
    <property type="match status" value="1"/>
</dbReference>
<organism evidence="8">
    <name type="scientific">Saccharomyces paradoxus</name>
    <name type="common">Yeast</name>
    <name type="synonym">Saccharomyces douglasii</name>
    <dbReference type="NCBI Taxonomy" id="27291"/>
    <lineage>
        <taxon>Eukaryota</taxon>
        <taxon>Fungi</taxon>
        <taxon>Dikarya</taxon>
        <taxon>Ascomycota</taxon>
        <taxon>Saccharomycotina</taxon>
        <taxon>Saccharomycetes</taxon>
        <taxon>Saccharomycetales</taxon>
        <taxon>Saccharomycetaceae</taxon>
        <taxon>Saccharomyces</taxon>
    </lineage>
</organism>
<evidence type="ECO:0000256" key="3">
    <source>
        <dbReference type="ARBA" id="ARBA00022490"/>
    </source>
</evidence>
<dbReference type="OrthoDB" id="4041356at2759"/>
<dbReference type="RefSeq" id="XP_033766828.1">
    <property type="nucleotide sequence ID" value="XM_033910937.1"/>
</dbReference>
<gene>
    <name evidence="8" type="primary">PEX18</name>
    <name evidence="8" type="ORF">SPAR_H02010</name>
</gene>
<evidence type="ECO:0000256" key="6">
    <source>
        <dbReference type="SAM" id="MobiDB-lite"/>
    </source>
</evidence>
<evidence type="ECO:0000313" key="8">
    <source>
        <dbReference type="RefSeq" id="XP_033766828.1"/>
    </source>
</evidence>
<evidence type="ECO:0000256" key="2">
    <source>
        <dbReference type="ARBA" id="ARBA00004496"/>
    </source>
</evidence>
<feature type="region of interest" description="Disordered" evidence="6">
    <location>
        <begin position="1"/>
        <end position="41"/>
    </location>
</feature>
<evidence type="ECO:0000259" key="7">
    <source>
        <dbReference type="Pfam" id="PF25098"/>
    </source>
</evidence>
<evidence type="ECO:0000256" key="4">
    <source>
        <dbReference type="ARBA" id="ARBA00022843"/>
    </source>
</evidence>
<sequence>MNANQCQTNEVSKFVSSAEKGPFTGRENTPSFNRIGNGPNASPIFNNEIEQEFLQHSEGFNQTPSYIVVNPRTLQEQNHEFTAPNQSGNETSWVKDFRYSFPKNIESPVEYQFTNLNLNKELQESRIDSPSGFYSHKNFNIASFPVVDHQIFKTRGLKYPIDSHIDSLINAEFLELETSSLQEEIYTEEENSGTGQENEEVVIKSLASDIVEFCGNNSADKDVKERLNSSKFMGLMGNISDGSIVLKKDKGGARNLQKHIGFCFQNTGSWAGLEFHDVEDRIA</sequence>
<dbReference type="KEGG" id="spao:SPAR_H02010"/>
<evidence type="ECO:0000256" key="1">
    <source>
        <dbReference type="ARBA" id="ARBA00004275"/>
    </source>
</evidence>
<dbReference type="VEuPathDB" id="FungiDB:SPAR_H02010"/>
<feature type="compositionally biased region" description="Polar residues" evidence="6">
    <location>
        <begin position="1"/>
        <end position="15"/>
    </location>
</feature>
<dbReference type="GO" id="GO:0005777">
    <property type="term" value="C:peroxisome"/>
    <property type="evidence" value="ECO:0007669"/>
    <property type="project" value="UniProtKB-SubCell"/>
</dbReference>
<keyword evidence="3" id="KW-0963">Cytoplasm</keyword>
<keyword evidence="5" id="KW-0576">Peroxisome</keyword>
<dbReference type="Pfam" id="PF25098">
    <property type="entry name" value="PEX18_PEX21_C"/>
    <property type="match status" value="1"/>
</dbReference>
<keyword evidence="4" id="KW-0832">Ubl conjugation</keyword>
<reference evidence="8" key="3">
    <citation type="submission" date="2025-07" db="EMBL/GenBank/DDBJ databases">
        <authorList>
            <consortium name="NCBI Genome Project"/>
        </authorList>
    </citation>
    <scope>NUCLEOTIDE SEQUENCE</scope>
    <source>
        <strain evidence="8">CBS432</strain>
    </source>
</reference>
<reference evidence="8" key="1">
    <citation type="journal article" date="2017" name="Nat. Genet.">
        <title>Contrasting evolutionary genome dynamics between domesticated and wild yeasts.</title>
        <authorList>
            <person name="Yue J.X."/>
            <person name="Li J."/>
            <person name="Aigrain L."/>
            <person name="Hallin J."/>
            <person name="Persson K."/>
            <person name="Oliver K."/>
            <person name="Bergstrom A."/>
            <person name="Coupland P."/>
            <person name="Warringer J."/>
            <person name="Lagomarsino M.C."/>
            <person name="Fischer G."/>
            <person name="Durbin R."/>
            <person name="Liti G."/>
        </authorList>
    </citation>
    <scope>NUCLEOTIDE SEQUENCE</scope>
    <source>
        <strain evidence="8">CBS432</strain>
    </source>
</reference>
<dbReference type="InterPro" id="IPR056940">
    <property type="entry name" value="PEX18_PEX21_C"/>
</dbReference>
<accession>A0A8B8USW7</accession>
<dbReference type="GeneID" id="54631136"/>
<protein>
    <submittedName>
        <fullName evidence="8">Pex18p</fullName>
    </submittedName>
</protein>
<proteinExistence type="predicted"/>
<feature type="compositionally biased region" description="Polar residues" evidence="6">
    <location>
        <begin position="26"/>
        <end position="41"/>
    </location>
</feature>
<evidence type="ECO:0000256" key="5">
    <source>
        <dbReference type="ARBA" id="ARBA00023140"/>
    </source>
</evidence>
<reference evidence="8" key="4">
    <citation type="submission" date="2025-08" db="UniProtKB">
        <authorList>
            <consortium name="RefSeq"/>
        </authorList>
    </citation>
    <scope>IDENTIFICATION</scope>
    <source>
        <strain evidence="8">CBS432</strain>
    </source>
</reference>
<reference evidence="8" key="2">
    <citation type="submission" date="2020-01" db="EMBL/GenBank/DDBJ databases">
        <title>Population-level Yeast Reference Genomes.</title>
        <authorList>
            <person name="Yue J.-X."/>
        </authorList>
    </citation>
    <scope>NUCLEOTIDE SEQUENCE</scope>
    <source>
        <strain evidence="8">CBS432</strain>
    </source>
</reference>